<evidence type="ECO:0000256" key="2">
    <source>
        <dbReference type="SAM" id="SignalP"/>
    </source>
</evidence>
<feature type="signal peptide" evidence="2">
    <location>
        <begin position="1"/>
        <end position="21"/>
    </location>
</feature>
<protein>
    <recommendedName>
        <fullName evidence="5">Secreted protein</fullName>
    </recommendedName>
</protein>
<evidence type="ECO:0008006" key="5">
    <source>
        <dbReference type="Google" id="ProtNLM"/>
    </source>
</evidence>
<evidence type="ECO:0000256" key="1">
    <source>
        <dbReference type="SAM" id="MobiDB-lite"/>
    </source>
</evidence>
<dbReference type="EMBL" id="JADBJN010000004">
    <property type="protein sequence ID" value="KAG5667728.1"/>
    <property type="molecule type" value="Genomic_DNA"/>
</dbReference>
<keyword evidence="4" id="KW-1185">Reference proteome</keyword>
<organism evidence="3 4">
    <name type="scientific">Polypedilum vanderplanki</name>
    <name type="common">Sleeping chironomid midge</name>
    <dbReference type="NCBI Taxonomy" id="319348"/>
    <lineage>
        <taxon>Eukaryota</taxon>
        <taxon>Metazoa</taxon>
        <taxon>Ecdysozoa</taxon>
        <taxon>Arthropoda</taxon>
        <taxon>Hexapoda</taxon>
        <taxon>Insecta</taxon>
        <taxon>Pterygota</taxon>
        <taxon>Neoptera</taxon>
        <taxon>Endopterygota</taxon>
        <taxon>Diptera</taxon>
        <taxon>Nematocera</taxon>
        <taxon>Chironomoidea</taxon>
        <taxon>Chironomidae</taxon>
        <taxon>Chironominae</taxon>
        <taxon>Polypedilum</taxon>
        <taxon>Polypedilum</taxon>
    </lineage>
</organism>
<evidence type="ECO:0000313" key="3">
    <source>
        <dbReference type="EMBL" id="KAG5667728.1"/>
    </source>
</evidence>
<feature type="region of interest" description="Disordered" evidence="1">
    <location>
        <begin position="47"/>
        <end position="88"/>
    </location>
</feature>
<sequence>MKLSLLLIILVTFTYFNDSSSLALSSGKISRYIHGRQGSRECYHHKKRTTTTTATTTTSRTTTVNNGANQIDPRAASPTPSARIRFGN</sequence>
<name>A0A9J6BDR0_POLVA</name>
<accession>A0A9J6BDR0</accession>
<dbReference type="AlphaFoldDB" id="A0A9J6BDR0"/>
<gene>
    <name evidence="3" type="ORF">PVAND_015699</name>
</gene>
<feature type="chain" id="PRO_5039908235" description="Secreted protein" evidence="2">
    <location>
        <begin position="22"/>
        <end position="88"/>
    </location>
</feature>
<feature type="compositionally biased region" description="Low complexity" evidence="1">
    <location>
        <begin position="50"/>
        <end position="63"/>
    </location>
</feature>
<proteinExistence type="predicted"/>
<evidence type="ECO:0000313" key="4">
    <source>
        <dbReference type="Proteomes" id="UP001107558"/>
    </source>
</evidence>
<dbReference type="Proteomes" id="UP001107558">
    <property type="component" value="Chromosome 4"/>
</dbReference>
<keyword evidence="2" id="KW-0732">Signal</keyword>
<comment type="caution">
    <text evidence="3">The sequence shown here is derived from an EMBL/GenBank/DDBJ whole genome shotgun (WGS) entry which is preliminary data.</text>
</comment>
<reference evidence="3" key="1">
    <citation type="submission" date="2021-03" db="EMBL/GenBank/DDBJ databases">
        <title>Chromosome level genome of the anhydrobiotic midge Polypedilum vanderplanki.</title>
        <authorList>
            <person name="Yoshida Y."/>
            <person name="Kikawada T."/>
            <person name="Gusev O."/>
        </authorList>
    </citation>
    <scope>NUCLEOTIDE SEQUENCE</scope>
    <source>
        <strain evidence="3">NIAS01</strain>
        <tissue evidence="3">Whole body or cell culture</tissue>
    </source>
</reference>